<sequence length="503" mass="56428">MAAQEGIRAHNPNTSESEVEELYKKLRKFEEGTAEDFEITQKHVDFGLDRIVYRWLLNHVRSGREEFIKMFFSKNSETTQVILSLKNKYINPPPAPSNPELVSKDIFEKDGYSILHVAALFGNLNVVSLLLLEGDTKPQHKLLMERTANYGWLALHLCTWPTERSPAAGLEVLKLLLKAYLKEHQDRLEKPTLLLRFKGAFHDSIACMTPLHYATRALNYKVVKLLLSDEYLRTITYVHSVDLFLLTPLHIIALAFKDISSSSRSKDALITAKLLIHAAKRLSDLSMHTSGTAEKQSEGDAAVEDSVRDIEVSMLDICINAVDCCSFTPLHWAADSDASEIVKLLLAEDMVKPLEKERGRKTPLHVAMGSFNSGLNHPSASSKKLLMAHKTVSEDVERRLKDRQINVDSSNATLVGASLIASITFTSLLQPPLGWITYYDSTYRDSPPDSYRVYAGVGKDEWIKAFWILDCLSFLLAACTIISCSLAVRPKSRVHVIDMVLAT</sequence>
<keyword evidence="7" id="KW-1185">Reference proteome</keyword>
<evidence type="ECO:0000259" key="5">
    <source>
        <dbReference type="Pfam" id="PF13962"/>
    </source>
</evidence>
<evidence type="ECO:0000256" key="3">
    <source>
        <dbReference type="PROSITE-ProRule" id="PRU00023"/>
    </source>
</evidence>
<dbReference type="InterPro" id="IPR036770">
    <property type="entry name" value="Ankyrin_rpt-contain_sf"/>
</dbReference>
<feature type="transmembrane region" description="Helical" evidence="4">
    <location>
        <begin position="465"/>
        <end position="488"/>
    </location>
</feature>
<dbReference type="SUPFAM" id="SSF48403">
    <property type="entry name" value="Ankyrin repeat"/>
    <property type="match status" value="1"/>
</dbReference>
<dbReference type="Pfam" id="PF13962">
    <property type="entry name" value="PGG"/>
    <property type="match status" value="1"/>
</dbReference>
<evidence type="ECO:0000256" key="2">
    <source>
        <dbReference type="ARBA" id="ARBA00023043"/>
    </source>
</evidence>
<proteinExistence type="predicted"/>
<dbReference type="PROSITE" id="PS50088">
    <property type="entry name" value="ANK_REPEAT"/>
    <property type="match status" value="1"/>
</dbReference>
<dbReference type="InterPro" id="IPR026961">
    <property type="entry name" value="PGG_dom"/>
</dbReference>
<keyword evidence="4" id="KW-1133">Transmembrane helix</keyword>
<dbReference type="PANTHER" id="PTHR24203">
    <property type="entry name" value="ANKYRIN REPEAT FAMILY PROTEIN"/>
    <property type="match status" value="1"/>
</dbReference>
<keyword evidence="1" id="KW-0677">Repeat</keyword>
<evidence type="ECO:0000256" key="1">
    <source>
        <dbReference type="ARBA" id="ARBA00022737"/>
    </source>
</evidence>
<organism evidence="6 7">
    <name type="scientific">Riccia fluitans</name>
    <dbReference type="NCBI Taxonomy" id="41844"/>
    <lineage>
        <taxon>Eukaryota</taxon>
        <taxon>Viridiplantae</taxon>
        <taxon>Streptophyta</taxon>
        <taxon>Embryophyta</taxon>
        <taxon>Marchantiophyta</taxon>
        <taxon>Marchantiopsida</taxon>
        <taxon>Marchantiidae</taxon>
        <taxon>Marchantiales</taxon>
        <taxon>Ricciaceae</taxon>
        <taxon>Riccia</taxon>
    </lineage>
</organism>
<keyword evidence="2 3" id="KW-0040">ANK repeat</keyword>
<evidence type="ECO:0000313" key="7">
    <source>
        <dbReference type="Proteomes" id="UP001605036"/>
    </source>
</evidence>
<dbReference type="PANTHER" id="PTHR24203:SF45">
    <property type="entry name" value="ANKYRIN REPEAT DOMAIN 6"/>
    <property type="match status" value="1"/>
</dbReference>
<protein>
    <recommendedName>
        <fullName evidence="5">PGG domain-containing protein</fullName>
    </recommendedName>
</protein>
<dbReference type="Pfam" id="PF00023">
    <property type="entry name" value="Ank"/>
    <property type="match status" value="3"/>
</dbReference>
<dbReference type="PROSITE" id="PS50297">
    <property type="entry name" value="ANK_REP_REGION"/>
    <property type="match status" value="1"/>
</dbReference>
<dbReference type="EMBL" id="JBHFFA010000006">
    <property type="protein sequence ID" value="KAL2620813.1"/>
    <property type="molecule type" value="Genomic_DNA"/>
</dbReference>
<dbReference type="AlphaFoldDB" id="A0ABD1Y243"/>
<dbReference type="Gene3D" id="1.25.40.20">
    <property type="entry name" value="Ankyrin repeat-containing domain"/>
    <property type="match status" value="2"/>
</dbReference>
<reference evidence="6 7" key="1">
    <citation type="submission" date="2024-09" db="EMBL/GenBank/DDBJ databases">
        <title>Chromosome-scale assembly of Riccia fluitans.</title>
        <authorList>
            <person name="Paukszto L."/>
            <person name="Sawicki J."/>
            <person name="Karawczyk K."/>
            <person name="Piernik-Szablinska J."/>
            <person name="Szczecinska M."/>
            <person name="Mazdziarz M."/>
        </authorList>
    </citation>
    <scope>NUCLEOTIDE SEQUENCE [LARGE SCALE GENOMIC DNA]</scope>
    <source>
        <strain evidence="6">Rf_01</strain>
        <tissue evidence="6">Aerial parts of the thallus</tissue>
    </source>
</reference>
<name>A0ABD1Y243_9MARC</name>
<dbReference type="Proteomes" id="UP001605036">
    <property type="component" value="Unassembled WGS sequence"/>
</dbReference>
<keyword evidence="4" id="KW-0472">Membrane</keyword>
<feature type="repeat" description="ANK" evidence="3">
    <location>
        <begin position="110"/>
        <end position="134"/>
    </location>
</feature>
<comment type="caution">
    <text evidence="6">The sequence shown here is derived from an EMBL/GenBank/DDBJ whole genome shotgun (WGS) entry which is preliminary data.</text>
</comment>
<evidence type="ECO:0000256" key="4">
    <source>
        <dbReference type="SAM" id="Phobius"/>
    </source>
</evidence>
<accession>A0ABD1Y243</accession>
<feature type="domain" description="PGG" evidence="5">
    <location>
        <begin position="408"/>
        <end position="488"/>
    </location>
</feature>
<gene>
    <name evidence="6" type="ORF">R1flu_001018</name>
</gene>
<evidence type="ECO:0000313" key="6">
    <source>
        <dbReference type="EMBL" id="KAL2620813.1"/>
    </source>
</evidence>
<dbReference type="InterPro" id="IPR002110">
    <property type="entry name" value="Ankyrin_rpt"/>
</dbReference>
<keyword evidence="4" id="KW-0812">Transmembrane</keyword>
<dbReference type="SMART" id="SM00248">
    <property type="entry name" value="ANK"/>
    <property type="match status" value="3"/>
</dbReference>